<name>A0A645I9I6_9ZZZZ</name>
<gene>
    <name evidence="5" type="primary">hadB_10</name>
    <name evidence="5" type="ORF">SDC9_192541</name>
</gene>
<dbReference type="Pfam" id="PF06050">
    <property type="entry name" value="HGD-D"/>
    <property type="match status" value="1"/>
</dbReference>
<dbReference type="GO" id="GO:0051536">
    <property type="term" value="F:iron-sulfur cluster binding"/>
    <property type="evidence" value="ECO:0007669"/>
    <property type="project" value="UniProtKB-KW"/>
</dbReference>
<dbReference type="EC" id="4.2.1.157" evidence="5"/>
<dbReference type="InterPro" id="IPR010327">
    <property type="entry name" value="FldB/FldC_alpha/beta"/>
</dbReference>
<keyword evidence="4" id="KW-0411">Iron-sulfur</keyword>
<dbReference type="GO" id="GO:0046872">
    <property type="term" value="F:metal ion binding"/>
    <property type="evidence" value="ECO:0007669"/>
    <property type="project" value="UniProtKB-KW"/>
</dbReference>
<organism evidence="5">
    <name type="scientific">bioreactor metagenome</name>
    <dbReference type="NCBI Taxonomy" id="1076179"/>
    <lineage>
        <taxon>unclassified sequences</taxon>
        <taxon>metagenomes</taxon>
        <taxon>ecological metagenomes</taxon>
    </lineage>
</organism>
<evidence type="ECO:0000256" key="1">
    <source>
        <dbReference type="ARBA" id="ARBA00005806"/>
    </source>
</evidence>
<keyword evidence="2" id="KW-0479">Metal-binding</keyword>
<comment type="caution">
    <text evidence="5">The sequence shown here is derived from an EMBL/GenBank/DDBJ whole genome shotgun (WGS) entry which is preliminary data.</text>
</comment>
<dbReference type="AlphaFoldDB" id="A0A645I9I6"/>
<comment type="similarity">
    <text evidence="1">Belongs to the FldB/FldC dehydratase alpha/beta subunit family.</text>
</comment>
<protein>
    <submittedName>
        <fullName evidence="5">(R)-2-hydroxyisocaproyl-CoA dehydratase alpha subunit</fullName>
        <ecNumber evidence="5">4.2.1.157</ecNumber>
    </submittedName>
</protein>
<dbReference type="PANTHER" id="PTHR30548:SF4">
    <property type="entry name" value="SUBUNIT OF OXYGEN-SENSITIVE 2-HYDROXYISOCAPROYL-COA DEHYDRATASE"/>
    <property type="match status" value="1"/>
</dbReference>
<sequence length="149" mass="17204">MWDGIACWPNLSVTYKTLKGYGINMVTSTYPESWTIVYEKNDLDGMARAYSANYANRNLDYGTGNVIKLVRDFDLDGIVYHSNRSCKLMDFRQYEVQRRVENATGVPSVVFDGDQTDPRIFSQAQYETRIQALLEMMEENKAKKQRGDM</sequence>
<keyword evidence="5" id="KW-0456">Lyase</keyword>
<proteinExistence type="inferred from homology"/>
<accession>A0A645I9I6</accession>
<evidence type="ECO:0000256" key="3">
    <source>
        <dbReference type="ARBA" id="ARBA00023004"/>
    </source>
</evidence>
<dbReference type="EMBL" id="VSSQ01104525">
    <property type="protein sequence ID" value="MPN44974.1"/>
    <property type="molecule type" value="Genomic_DNA"/>
</dbReference>
<evidence type="ECO:0000256" key="2">
    <source>
        <dbReference type="ARBA" id="ARBA00022723"/>
    </source>
</evidence>
<dbReference type="GO" id="GO:0016829">
    <property type="term" value="F:lyase activity"/>
    <property type="evidence" value="ECO:0007669"/>
    <property type="project" value="UniProtKB-KW"/>
</dbReference>
<dbReference type="PANTHER" id="PTHR30548">
    <property type="entry name" value="2-HYDROXYGLUTARYL-COA DEHYDRATASE, D-COMPONENT-RELATED"/>
    <property type="match status" value="1"/>
</dbReference>
<keyword evidence="3" id="KW-0408">Iron</keyword>
<dbReference type="Gene3D" id="3.40.50.11900">
    <property type="match status" value="1"/>
</dbReference>
<evidence type="ECO:0000256" key="4">
    <source>
        <dbReference type="ARBA" id="ARBA00023014"/>
    </source>
</evidence>
<evidence type="ECO:0000313" key="5">
    <source>
        <dbReference type="EMBL" id="MPN44974.1"/>
    </source>
</evidence>
<reference evidence="5" key="1">
    <citation type="submission" date="2019-08" db="EMBL/GenBank/DDBJ databases">
        <authorList>
            <person name="Kucharzyk K."/>
            <person name="Murdoch R.W."/>
            <person name="Higgins S."/>
            <person name="Loffler F."/>
        </authorList>
    </citation>
    <scope>NUCLEOTIDE SEQUENCE</scope>
</reference>